<dbReference type="GeneID" id="71513853"/>
<dbReference type="RefSeq" id="WP_071648554.1">
    <property type="nucleotide sequence ID" value="NZ_CP017962.1"/>
</dbReference>
<proteinExistence type="inferred from homology"/>
<dbReference type="GO" id="GO:0008757">
    <property type="term" value="F:S-adenosylmethionine-dependent methyltransferase activity"/>
    <property type="evidence" value="ECO:0007669"/>
    <property type="project" value="InterPro"/>
</dbReference>
<dbReference type="SUPFAM" id="SSF53335">
    <property type="entry name" value="S-adenosyl-L-methionine-dependent methyltransferases"/>
    <property type="match status" value="1"/>
</dbReference>
<dbReference type="InterPro" id="IPR013216">
    <property type="entry name" value="Methyltransf_11"/>
</dbReference>
<dbReference type="AlphaFoldDB" id="A0AAC9IZ14"/>
<keyword evidence="3" id="KW-0808">Transferase</keyword>
<dbReference type="Gene3D" id="3.40.50.150">
    <property type="entry name" value="Vaccinia Virus protein VP39"/>
    <property type="match status" value="1"/>
</dbReference>
<evidence type="ECO:0000259" key="4">
    <source>
        <dbReference type="Pfam" id="PF08241"/>
    </source>
</evidence>
<dbReference type="CDD" id="cd02440">
    <property type="entry name" value="AdoMet_MTases"/>
    <property type="match status" value="1"/>
</dbReference>
<dbReference type="Pfam" id="PF08241">
    <property type="entry name" value="Methyltransf_11"/>
    <property type="match status" value="1"/>
</dbReference>
<dbReference type="KEGG" id="vhl:BME96_05590"/>
<dbReference type="GO" id="GO:0032259">
    <property type="term" value="P:methylation"/>
    <property type="evidence" value="ECO:0007669"/>
    <property type="project" value="UniProtKB-KW"/>
</dbReference>
<comment type="similarity">
    <text evidence="1">Belongs to the methyltransferase superfamily.</text>
</comment>
<evidence type="ECO:0000313" key="6">
    <source>
        <dbReference type="Proteomes" id="UP000182945"/>
    </source>
</evidence>
<sequence>MGMDFHNQQNRLTYTTREANKSWIETISKLISINDISKAADIGCGGGIYSKAMAEVGVTSVTGVDFSEAMLEGAKEHCEGYENISLRYGNALETGLDDNSYDLVLERALIHHIKDLQPCFEEAYRILQNDGIYIIQDRTPEDCLLEGDEKHIRGYFFELFPQLIEKETKRRFHSQFVINTLKAAGFKHIKEEKFWEVRKVYENKEQLFKDLSERTGRSILHELDDEELKSLIAHIDKSITTNQDLIEKDRWTIWKAVK</sequence>
<protein>
    <submittedName>
        <fullName evidence="5">SAM-dependent methyltransferase</fullName>
    </submittedName>
</protein>
<dbReference type="PANTHER" id="PTHR44942">
    <property type="entry name" value="METHYLTRANSF_11 DOMAIN-CONTAINING PROTEIN"/>
    <property type="match status" value="1"/>
</dbReference>
<dbReference type="InterPro" id="IPR051052">
    <property type="entry name" value="Diverse_substrate_MTase"/>
</dbReference>
<organism evidence="5 6">
    <name type="scientific">Virgibacillus halodenitrificans</name>
    <name type="common">Bacillus halodenitrificans</name>
    <dbReference type="NCBI Taxonomy" id="1482"/>
    <lineage>
        <taxon>Bacteria</taxon>
        <taxon>Bacillati</taxon>
        <taxon>Bacillota</taxon>
        <taxon>Bacilli</taxon>
        <taxon>Bacillales</taxon>
        <taxon>Bacillaceae</taxon>
        <taxon>Virgibacillus</taxon>
    </lineage>
</organism>
<evidence type="ECO:0000256" key="2">
    <source>
        <dbReference type="ARBA" id="ARBA00022603"/>
    </source>
</evidence>
<evidence type="ECO:0000256" key="1">
    <source>
        <dbReference type="ARBA" id="ARBA00008361"/>
    </source>
</evidence>
<name>A0AAC9IZ14_VIRHA</name>
<accession>A0AAC9IZ14</accession>
<dbReference type="Proteomes" id="UP000182945">
    <property type="component" value="Chromosome"/>
</dbReference>
<evidence type="ECO:0000256" key="3">
    <source>
        <dbReference type="ARBA" id="ARBA00022679"/>
    </source>
</evidence>
<dbReference type="InterPro" id="IPR029063">
    <property type="entry name" value="SAM-dependent_MTases_sf"/>
</dbReference>
<feature type="domain" description="Methyltransferase type 11" evidence="4">
    <location>
        <begin position="41"/>
        <end position="135"/>
    </location>
</feature>
<evidence type="ECO:0000313" key="5">
    <source>
        <dbReference type="EMBL" id="APC47670.1"/>
    </source>
</evidence>
<dbReference type="EMBL" id="CP017962">
    <property type="protein sequence ID" value="APC47670.1"/>
    <property type="molecule type" value="Genomic_DNA"/>
</dbReference>
<keyword evidence="2 5" id="KW-0489">Methyltransferase</keyword>
<dbReference type="PANTHER" id="PTHR44942:SF4">
    <property type="entry name" value="METHYLTRANSFERASE TYPE 11 DOMAIN-CONTAINING PROTEIN"/>
    <property type="match status" value="1"/>
</dbReference>
<gene>
    <name evidence="5" type="ORF">BME96_05590</name>
</gene>
<reference evidence="5 6" key="1">
    <citation type="submission" date="2016-11" db="EMBL/GenBank/DDBJ databases">
        <title>Complete genome sequencing of Virgibacillus halodenitrificans PDB-F2.</title>
        <authorList>
            <person name="Sun Z."/>
            <person name="Zhou Y."/>
            <person name="Li H."/>
        </authorList>
    </citation>
    <scope>NUCLEOTIDE SEQUENCE [LARGE SCALE GENOMIC DNA]</scope>
    <source>
        <strain evidence="5 6">PDB-F2</strain>
    </source>
</reference>